<comment type="caution">
    <text evidence="2">The sequence shown here is derived from an EMBL/GenBank/DDBJ whole genome shotgun (WGS) entry which is preliminary data.</text>
</comment>
<organism evidence="2 3">
    <name type="scientific">Vibrio bivalvicida</name>
    <dbReference type="NCBI Taxonomy" id="1276888"/>
    <lineage>
        <taxon>Bacteria</taxon>
        <taxon>Pseudomonadati</taxon>
        <taxon>Pseudomonadota</taxon>
        <taxon>Gammaproteobacteria</taxon>
        <taxon>Vibrionales</taxon>
        <taxon>Vibrionaceae</taxon>
        <taxon>Vibrio</taxon>
        <taxon>Vibrio oreintalis group</taxon>
    </lineage>
</organism>
<accession>A0A177Y350</accession>
<evidence type="ECO:0000256" key="1">
    <source>
        <dbReference type="SAM" id="Phobius"/>
    </source>
</evidence>
<gene>
    <name evidence="2" type="ORF">APB76_08060</name>
</gene>
<dbReference type="Proteomes" id="UP000078406">
    <property type="component" value="Unassembled WGS sequence"/>
</dbReference>
<evidence type="ECO:0000313" key="3">
    <source>
        <dbReference type="Proteomes" id="UP000078406"/>
    </source>
</evidence>
<sequence length="108" mass="12707">MMAWVVLATSALIAVSFGNCKHIIFIDKHLAKNISKYYDDMGYMRPQYQLFNAVGSRFMRYCFCYPWIRRRSTSQSLTFKTFMWFNSLGYWGFISVLLFGALQKALLL</sequence>
<keyword evidence="1" id="KW-0812">Transmembrane</keyword>
<protein>
    <submittedName>
        <fullName evidence="2">Uncharacterized protein</fullName>
    </submittedName>
</protein>
<name>A0A177Y350_9VIBR</name>
<dbReference type="AlphaFoldDB" id="A0A177Y350"/>
<proteinExistence type="predicted"/>
<evidence type="ECO:0000313" key="2">
    <source>
        <dbReference type="EMBL" id="OAJ95294.1"/>
    </source>
</evidence>
<feature type="transmembrane region" description="Helical" evidence="1">
    <location>
        <begin position="82"/>
        <end position="102"/>
    </location>
</feature>
<reference evidence="2 3" key="1">
    <citation type="journal article" date="2016" name="Syst. Appl. Microbiol.">
        <title>Vibrio bivalvicida sp. nov., a novel larval pathogen for bivalve molluscs reared in a hatchery.</title>
        <authorList>
            <person name="Dubert J."/>
            <person name="Romalde J.L."/>
            <person name="Prado S."/>
            <person name="Barja J.L."/>
        </authorList>
    </citation>
    <scope>NUCLEOTIDE SEQUENCE [LARGE SCALE GENOMIC DNA]</scope>
    <source>
        <strain evidence="2 3">605</strain>
    </source>
</reference>
<keyword evidence="1" id="KW-1133">Transmembrane helix</keyword>
<keyword evidence="1" id="KW-0472">Membrane</keyword>
<dbReference type="EMBL" id="LLEI02000021">
    <property type="protein sequence ID" value="OAJ95294.1"/>
    <property type="molecule type" value="Genomic_DNA"/>
</dbReference>